<dbReference type="NCBIfam" id="TIGR02532">
    <property type="entry name" value="IV_pilin_GFxxxE"/>
    <property type="match status" value="1"/>
</dbReference>
<dbReference type="KEGG" id="ppis:B1L02_14730"/>
<dbReference type="EMBL" id="CP031761">
    <property type="protein sequence ID" value="AXR01149.1"/>
    <property type="molecule type" value="Genomic_DNA"/>
</dbReference>
<gene>
    <name evidence="2" type="ORF">D0511_03005</name>
</gene>
<evidence type="ECO:0000256" key="1">
    <source>
        <dbReference type="SAM" id="Phobius"/>
    </source>
</evidence>
<dbReference type="PROSITE" id="PS00409">
    <property type="entry name" value="PROKAR_NTER_METHYL"/>
    <property type="match status" value="1"/>
</dbReference>
<reference evidence="2 3" key="1">
    <citation type="submission" date="2018-08" db="EMBL/GenBank/DDBJ databases">
        <title>Whole Genome Sequences of Two Pseudoalteromonas piscicida Strains, DE1-A and DE2-A, which Exhibit Strong Antibacterial Activity against Vibrio vulnificus.</title>
        <authorList>
            <person name="Richards G.P."/>
            <person name="Needleman D.S."/>
            <person name="Watson M.A."/>
            <person name="Polson S.W."/>
        </authorList>
    </citation>
    <scope>NUCLEOTIDE SEQUENCE [LARGE SCALE GENOMIC DNA]</scope>
    <source>
        <strain evidence="2 3">DE2-A</strain>
    </source>
</reference>
<dbReference type="Proteomes" id="UP000258102">
    <property type="component" value="Chromosome 1"/>
</dbReference>
<proteinExistence type="predicted"/>
<dbReference type="AlphaFoldDB" id="A0AAD0RGB0"/>
<accession>A0AAD0RGB0</accession>
<keyword evidence="1" id="KW-0472">Membrane</keyword>
<protein>
    <submittedName>
        <fullName evidence="2">Prepilin-type cleavage/methylation domain-containing protein</fullName>
    </submittedName>
</protein>
<dbReference type="RefSeq" id="WP_045987918.1">
    <property type="nucleotide sequence ID" value="NZ_CP021646.1"/>
</dbReference>
<dbReference type="InterPro" id="IPR012902">
    <property type="entry name" value="N_methyl_site"/>
</dbReference>
<dbReference type="SUPFAM" id="SSF54523">
    <property type="entry name" value="Pili subunits"/>
    <property type="match status" value="1"/>
</dbReference>
<dbReference type="InterPro" id="IPR045584">
    <property type="entry name" value="Pilin-like"/>
</dbReference>
<feature type="transmembrane region" description="Helical" evidence="1">
    <location>
        <begin position="7"/>
        <end position="31"/>
    </location>
</feature>
<evidence type="ECO:0000313" key="2">
    <source>
        <dbReference type="EMBL" id="AXR01149.1"/>
    </source>
</evidence>
<sequence length="142" mass="15875">MMHHKKGFTLVELLVSVVILLAVITTVSMLYRGAFISSEKASKYVQFSTAITGVLDTVRFDIRHAPFNQTRLEGTGTNGGVSFRWDASAIKEKGDSISGTSDIAIQLQTTSNQYKLWQVSLEVEAQGIVRQYQFKEVSWRGR</sequence>
<keyword evidence="1" id="KW-0812">Transmembrane</keyword>
<organism evidence="2 3">
    <name type="scientific">Pseudoalteromonas piscicida</name>
    <dbReference type="NCBI Taxonomy" id="43662"/>
    <lineage>
        <taxon>Bacteria</taxon>
        <taxon>Pseudomonadati</taxon>
        <taxon>Pseudomonadota</taxon>
        <taxon>Gammaproteobacteria</taxon>
        <taxon>Alteromonadales</taxon>
        <taxon>Pseudoalteromonadaceae</taxon>
        <taxon>Pseudoalteromonas</taxon>
    </lineage>
</organism>
<evidence type="ECO:0000313" key="3">
    <source>
        <dbReference type="Proteomes" id="UP000258102"/>
    </source>
</evidence>
<dbReference type="Pfam" id="PF07963">
    <property type="entry name" value="N_methyl"/>
    <property type="match status" value="1"/>
</dbReference>
<keyword evidence="1" id="KW-1133">Transmembrane helix</keyword>
<name>A0AAD0RGB0_PSEO7</name>